<feature type="domain" description="Helicase ATP-binding" evidence="7">
    <location>
        <begin position="135"/>
        <end position="234"/>
    </location>
</feature>
<dbReference type="Proteomes" id="UP000218209">
    <property type="component" value="Unassembled WGS sequence"/>
</dbReference>
<gene>
    <name evidence="9" type="ORF">BU14_0254s0022</name>
</gene>
<dbReference type="GO" id="GO:0003724">
    <property type="term" value="F:RNA helicase activity"/>
    <property type="evidence" value="ECO:0007669"/>
    <property type="project" value="InterPro"/>
</dbReference>
<dbReference type="InterPro" id="IPR014001">
    <property type="entry name" value="Helicase_ATP-bd"/>
</dbReference>
<dbReference type="GO" id="GO:0005524">
    <property type="term" value="F:ATP binding"/>
    <property type="evidence" value="ECO:0007669"/>
    <property type="project" value="UniProtKB-KW"/>
</dbReference>
<accession>A0A1X6P3E6</accession>
<evidence type="ECO:0008006" key="11">
    <source>
        <dbReference type="Google" id="ProtNLM"/>
    </source>
</evidence>
<feature type="region of interest" description="Disordered" evidence="6">
    <location>
        <begin position="238"/>
        <end position="273"/>
    </location>
</feature>
<feature type="short sequence motif" description="Q motif" evidence="5">
    <location>
        <begin position="104"/>
        <end position="132"/>
    </location>
</feature>
<evidence type="ECO:0000259" key="7">
    <source>
        <dbReference type="PROSITE" id="PS51192"/>
    </source>
</evidence>
<dbReference type="Pfam" id="PF00270">
    <property type="entry name" value="DEAD"/>
    <property type="match status" value="1"/>
</dbReference>
<evidence type="ECO:0000256" key="3">
    <source>
        <dbReference type="ARBA" id="ARBA00022806"/>
    </source>
</evidence>
<dbReference type="PROSITE" id="PS51195">
    <property type="entry name" value="Q_MOTIF"/>
    <property type="match status" value="1"/>
</dbReference>
<keyword evidence="2" id="KW-0378">Hydrolase</keyword>
<evidence type="ECO:0000256" key="2">
    <source>
        <dbReference type="ARBA" id="ARBA00022801"/>
    </source>
</evidence>
<dbReference type="InterPro" id="IPR027417">
    <property type="entry name" value="P-loop_NTPase"/>
</dbReference>
<name>A0A1X6P3E6_PORUM</name>
<dbReference type="OrthoDB" id="196131at2759"/>
<evidence type="ECO:0000313" key="10">
    <source>
        <dbReference type="Proteomes" id="UP000218209"/>
    </source>
</evidence>
<organism evidence="9 10">
    <name type="scientific">Porphyra umbilicalis</name>
    <name type="common">Purple laver</name>
    <name type="synonym">Red alga</name>
    <dbReference type="NCBI Taxonomy" id="2786"/>
    <lineage>
        <taxon>Eukaryota</taxon>
        <taxon>Rhodophyta</taxon>
        <taxon>Bangiophyceae</taxon>
        <taxon>Bangiales</taxon>
        <taxon>Bangiaceae</taxon>
        <taxon>Porphyra</taxon>
    </lineage>
</organism>
<dbReference type="GO" id="GO:0003676">
    <property type="term" value="F:nucleic acid binding"/>
    <property type="evidence" value="ECO:0007669"/>
    <property type="project" value="InterPro"/>
</dbReference>
<dbReference type="EMBL" id="KV918917">
    <property type="protein sequence ID" value="OSX75143.1"/>
    <property type="molecule type" value="Genomic_DNA"/>
</dbReference>
<keyword evidence="10" id="KW-1185">Reference proteome</keyword>
<evidence type="ECO:0000259" key="8">
    <source>
        <dbReference type="PROSITE" id="PS51195"/>
    </source>
</evidence>
<evidence type="ECO:0000256" key="4">
    <source>
        <dbReference type="ARBA" id="ARBA00022840"/>
    </source>
</evidence>
<protein>
    <recommendedName>
        <fullName evidence="11">DEAD-box RNA helicase Q domain-containing protein</fullName>
    </recommendedName>
</protein>
<dbReference type="Gene3D" id="3.40.50.300">
    <property type="entry name" value="P-loop containing nucleotide triphosphate hydrolases"/>
    <property type="match status" value="1"/>
</dbReference>
<dbReference type="SUPFAM" id="SSF52540">
    <property type="entry name" value="P-loop containing nucleoside triphosphate hydrolases"/>
    <property type="match status" value="1"/>
</dbReference>
<dbReference type="InterPro" id="IPR011545">
    <property type="entry name" value="DEAD/DEAH_box_helicase_dom"/>
</dbReference>
<dbReference type="InterPro" id="IPR014014">
    <property type="entry name" value="RNA_helicase_DEAD_Q_motif"/>
</dbReference>
<sequence length="381" mass="40990">MPVVDPTRPLLEQASALRAATAGLQSNALERLAAEEAAIMADLAAKKALRSVGERAADVAYTEPMPSSWTPPRFLSAAGEAHHEAVRKKNYILVEGNNVPPPCISFREMKLPPVLLSTMRAKGIKKPSPIQMQGLPVALAGRDMIGIAFTGSGKTLAFALPAVLAAWEAEARLPLTGGEGPIALLICPSRELARQTRDVVQGFFDDIAGVSTVTVIEDEVTRAKREKRERKEWRRLERLRRAARSGGGGGGAGDGGGGERADPPPHLRAAVAKSPTGWRCGRCWPLAARPWIWRRSSGASTLSLRRPGGCSTCCAKSASRSTRARSCASTKPTGSSTSALRRTSARCLTTFPRSGRRSCFPQRCRPKSKRLPPRRSSSRSW</sequence>
<reference evidence="9 10" key="1">
    <citation type="submission" date="2017-03" db="EMBL/GenBank/DDBJ databases">
        <title>WGS assembly of Porphyra umbilicalis.</title>
        <authorList>
            <person name="Brawley S.H."/>
            <person name="Blouin N.A."/>
            <person name="Ficko-Blean E."/>
            <person name="Wheeler G.L."/>
            <person name="Lohr M."/>
            <person name="Goodson H.V."/>
            <person name="Jenkins J.W."/>
            <person name="Blaby-Haas C.E."/>
            <person name="Helliwell K.E."/>
            <person name="Chan C."/>
            <person name="Marriage T."/>
            <person name="Bhattacharya D."/>
            <person name="Klein A.S."/>
            <person name="Badis Y."/>
            <person name="Brodie J."/>
            <person name="Cao Y."/>
            <person name="Collen J."/>
            <person name="Dittami S.M."/>
            <person name="Gachon C.M."/>
            <person name="Green B.R."/>
            <person name="Karpowicz S."/>
            <person name="Kim J.W."/>
            <person name="Kudahl U."/>
            <person name="Lin S."/>
            <person name="Michel G."/>
            <person name="Mittag M."/>
            <person name="Olson B.J."/>
            <person name="Pangilinan J."/>
            <person name="Peng Y."/>
            <person name="Qiu H."/>
            <person name="Shu S."/>
            <person name="Singer J.T."/>
            <person name="Smith A.G."/>
            <person name="Sprecher B.N."/>
            <person name="Wagner V."/>
            <person name="Wang W."/>
            <person name="Wang Z.-Y."/>
            <person name="Yan J."/>
            <person name="Yarish C."/>
            <person name="Zoeuner-Riek S."/>
            <person name="Zhuang Y."/>
            <person name="Zou Y."/>
            <person name="Lindquist E.A."/>
            <person name="Grimwood J."/>
            <person name="Barry K."/>
            <person name="Rokhsar D.S."/>
            <person name="Schmutz J."/>
            <person name="Stiller J.W."/>
            <person name="Grossman A.R."/>
            <person name="Prochnik S.E."/>
        </authorList>
    </citation>
    <scope>NUCLEOTIDE SEQUENCE [LARGE SCALE GENOMIC DNA]</scope>
    <source>
        <strain evidence="9">4086291</strain>
    </source>
</reference>
<feature type="compositionally biased region" description="Basic residues" evidence="6">
    <location>
        <begin position="364"/>
        <end position="381"/>
    </location>
</feature>
<feature type="compositionally biased region" description="Gly residues" evidence="6">
    <location>
        <begin position="245"/>
        <end position="256"/>
    </location>
</feature>
<dbReference type="AlphaFoldDB" id="A0A1X6P3E6"/>
<evidence type="ECO:0000313" key="9">
    <source>
        <dbReference type="EMBL" id="OSX75143.1"/>
    </source>
</evidence>
<feature type="region of interest" description="Disordered" evidence="6">
    <location>
        <begin position="348"/>
        <end position="381"/>
    </location>
</feature>
<keyword evidence="4" id="KW-0067">ATP-binding</keyword>
<dbReference type="PROSITE" id="PS51192">
    <property type="entry name" value="HELICASE_ATP_BIND_1"/>
    <property type="match status" value="1"/>
</dbReference>
<dbReference type="GO" id="GO:0016787">
    <property type="term" value="F:hydrolase activity"/>
    <property type="evidence" value="ECO:0007669"/>
    <property type="project" value="UniProtKB-KW"/>
</dbReference>
<feature type="domain" description="DEAD-box RNA helicase Q" evidence="8">
    <location>
        <begin position="104"/>
        <end position="132"/>
    </location>
</feature>
<proteinExistence type="predicted"/>
<keyword evidence="1" id="KW-0547">Nucleotide-binding</keyword>
<evidence type="ECO:0000256" key="1">
    <source>
        <dbReference type="ARBA" id="ARBA00022741"/>
    </source>
</evidence>
<keyword evidence="3" id="KW-0347">Helicase</keyword>
<dbReference type="SMART" id="SM00487">
    <property type="entry name" value="DEXDc"/>
    <property type="match status" value="1"/>
</dbReference>
<evidence type="ECO:0000256" key="6">
    <source>
        <dbReference type="SAM" id="MobiDB-lite"/>
    </source>
</evidence>
<evidence type="ECO:0000256" key="5">
    <source>
        <dbReference type="PROSITE-ProRule" id="PRU00552"/>
    </source>
</evidence>
<dbReference type="PANTHER" id="PTHR47958">
    <property type="entry name" value="ATP-DEPENDENT RNA HELICASE DBP3"/>
    <property type="match status" value="1"/>
</dbReference>